<keyword evidence="2" id="KW-1185">Reference proteome</keyword>
<comment type="caution">
    <text evidence="1">The sequence shown here is derived from an EMBL/GenBank/DDBJ whole genome shotgun (WGS) entry which is preliminary data.</text>
</comment>
<gene>
    <name evidence="1" type="ORF">L1987_84394</name>
</gene>
<reference evidence="1 2" key="2">
    <citation type="journal article" date="2022" name="Mol. Ecol. Resour.">
        <title>The genomes of chicory, endive, great burdock and yacon provide insights into Asteraceae paleo-polyploidization history and plant inulin production.</title>
        <authorList>
            <person name="Fan W."/>
            <person name="Wang S."/>
            <person name="Wang H."/>
            <person name="Wang A."/>
            <person name="Jiang F."/>
            <person name="Liu H."/>
            <person name="Zhao H."/>
            <person name="Xu D."/>
            <person name="Zhang Y."/>
        </authorList>
    </citation>
    <scope>NUCLEOTIDE SEQUENCE [LARGE SCALE GENOMIC DNA]</scope>
    <source>
        <strain evidence="2">cv. Yunnan</strain>
        <tissue evidence="1">Leaves</tissue>
    </source>
</reference>
<proteinExistence type="predicted"/>
<name>A0ACB8YF75_9ASTR</name>
<sequence length="81" mass="9837">MKSRNHFKEHCHLNVPPSNHRNRLLFKGAMKMKIKMKMKETLVSEPKKKENEVLCFSCIFCLVLMLIEERHLWLYRLCVMF</sequence>
<dbReference type="Proteomes" id="UP001056120">
    <property type="component" value="Linkage Group LG28"/>
</dbReference>
<accession>A0ACB8YF75</accession>
<evidence type="ECO:0000313" key="2">
    <source>
        <dbReference type="Proteomes" id="UP001056120"/>
    </source>
</evidence>
<organism evidence="1 2">
    <name type="scientific">Smallanthus sonchifolius</name>
    <dbReference type="NCBI Taxonomy" id="185202"/>
    <lineage>
        <taxon>Eukaryota</taxon>
        <taxon>Viridiplantae</taxon>
        <taxon>Streptophyta</taxon>
        <taxon>Embryophyta</taxon>
        <taxon>Tracheophyta</taxon>
        <taxon>Spermatophyta</taxon>
        <taxon>Magnoliopsida</taxon>
        <taxon>eudicotyledons</taxon>
        <taxon>Gunneridae</taxon>
        <taxon>Pentapetalae</taxon>
        <taxon>asterids</taxon>
        <taxon>campanulids</taxon>
        <taxon>Asterales</taxon>
        <taxon>Asteraceae</taxon>
        <taxon>Asteroideae</taxon>
        <taxon>Heliantheae alliance</taxon>
        <taxon>Millerieae</taxon>
        <taxon>Smallanthus</taxon>
    </lineage>
</organism>
<dbReference type="EMBL" id="CM042045">
    <property type="protein sequence ID" value="KAI3683879.1"/>
    <property type="molecule type" value="Genomic_DNA"/>
</dbReference>
<protein>
    <submittedName>
        <fullName evidence="1">Uncharacterized protein</fullName>
    </submittedName>
</protein>
<evidence type="ECO:0000313" key="1">
    <source>
        <dbReference type="EMBL" id="KAI3683879.1"/>
    </source>
</evidence>
<reference evidence="2" key="1">
    <citation type="journal article" date="2022" name="Mol. Ecol. Resour.">
        <title>The genomes of chicory, endive, great burdock and yacon provide insights into Asteraceae palaeo-polyploidization history and plant inulin production.</title>
        <authorList>
            <person name="Fan W."/>
            <person name="Wang S."/>
            <person name="Wang H."/>
            <person name="Wang A."/>
            <person name="Jiang F."/>
            <person name="Liu H."/>
            <person name="Zhao H."/>
            <person name="Xu D."/>
            <person name="Zhang Y."/>
        </authorList>
    </citation>
    <scope>NUCLEOTIDE SEQUENCE [LARGE SCALE GENOMIC DNA]</scope>
    <source>
        <strain evidence="2">cv. Yunnan</strain>
    </source>
</reference>